<accession>A0ABV2NPR8</accession>
<protein>
    <submittedName>
        <fullName evidence="2">Uncharacterized protein</fullName>
    </submittedName>
</protein>
<comment type="caution">
    <text evidence="2">The sequence shown here is derived from an EMBL/GenBank/DDBJ whole genome shotgun (WGS) entry which is preliminary data.</text>
</comment>
<proteinExistence type="predicted"/>
<feature type="signal peptide" evidence="1">
    <location>
        <begin position="1"/>
        <end position="29"/>
    </location>
</feature>
<dbReference type="Proteomes" id="UP001549119">
    <property type="component" value="Unassembled WGS sequence"/>
</dbReference>
<evidence type="ECO:0000313" key="3">
    <source>
        <dbReference type="Proteomes" id="UP001549119"/>
    </source>
</evidence>
<evidence type="ECO:0000256" key="1">
    <source>
        <dbReference type="SAM" id="SignalP"/>
    </source>
</evidence>
<keyword evidence="3" id="KW-1185">Reference proteome</keyword>
<gene>
    <name evidence="2" type="ORF">ABIC20_005817</name>
</gene>
<feature type="chain" id="PRO_5046043146" evidence="1">
    <location>
        <begin position="30"/>
        <end position="81"/>
    </location>
</feature>
<evidence type="ECO:0000313" key="2">
    <source>
        <dbReference type="EMBL" id="MET3868508.1"/>
    </source>
</evidence>
<organism evidence="2 3">
    <name type="scientific">Methylobacterium radiotolerans</name>
    <dbReference type="NCBI Taxonomy" id="31998"/>
    <lineage>
        <taxon>Bacteria</taxon>
        <taxon>Pseudomonadati</taxon>
        <taxon>Pseudomonadota</taxon>
        <taxon>Alphaproteobacteria</taxon>
        <taxon>Hyphomicrobiales</taxon>
        <taxon>Methylobacteriaceae</taxon>
        <taxon>Methylobacterium</taxon>
    </lineage>
</organism>
<sequence length="81" mass="8848">MKSHRTRTAAAPAIGTLLMVLAAPTEARAQPVPRFAQPDVQRLAAIIHARPFRTDLDLRSPAVAREHARARRIIGRVCTGC</sequence>
<reference evidence="2 3" key="1">
    <citation type="submission" date="2024-06" db="EMBL/GenBank/DDBJ databases">
        <title>Genomics of switchgrass bacterial isolates.</title>
        <authorList>
            <person name="Shade A."/>
        </authorList>
    </citation>
    <scope>NUCLEOTIDE SEQUENCE [LARGE SCALE GENOMIC DNA]</scope>
    <source>
        <strain evidence="2 3">PvP084</strain>
    </source>
</reference>
<dbReference type="RefSeq" id="WP_070999436.1">
    <property type="nucleotide sequence ID" value="NZ_JBEPNV010000001.1"/>
</dbReference>
<name>A0ABV2NPR8_9HYPH</name>
<keyword evidence="1" id="KW-0732">Signal</keyword>
<dbReference type="EMBL" id="JBEPNW010000002">
    <property type="protein sequence ID" value="MET3868508.1"/>
    <property type="molecule type" value="Genomic_DNA"/>
</dbReference>